<organism evidence="3 4">
    <name type="scientific">Flavobacterium beibuense F44-8</name>
    <dbReference type="NCBI Taxonomy" id="1406840"/>
    <lineage>
        <taxon>Bacteria</taxon>
        <taxon>Pseudomonadati</taxon>
        <taxon>Bacteroidota</taxon>
        <taxon>Flavobacteriia</taxon>
        <taxon>Flavobacteriales</taxon>
        <taxon>Flavobacteriaceae</taxon>
        <taxon>Flavobacterium</taxon>
    </lineage>
</organism>
<dbReference type="STRING" id="1406840.Q763_03595"/>
<feature type="domain" description="Transglutaminase-like" evidence="2">
    <location>
        <begin position="101"/>
        <end position="168"/>
    </location>
</feature>
<keyword evidence="4" id="KW-1185">Reference proteome</keyword>
<comment type="caution">
    <text evidence="3">The sequence shown here is derived from an EMBL/GenBank/DDBJ whole genome shotgun (WGS) entry which is preliminary data.</text>
</comment>
<dbReference type="GO" id="GO:0005737">
    <property type="term" value="C:cytoplasm"/>
    <property type="evidence" value="ECO:0007669"/>
    <property type="project" value="TreeGrafter"/>
</dbReference>
<dbReference type="InterPro" id="IPR052557">
    <property type="entry name" value="CAP/Cytokinesis_protein"/>
</dbReference>
<evidence type="ECO:0000313" key="4">
    <source>
        <dbReference type="Proteomes" id="UP000030129"/>
    </source>
</evidence>
<dbReference type="SUPFAM" id="SSF54001">
    <property type="entry name" value="Cysteine proteinases"/>
    <property type="match status" value="1"/>
</dbReference>
<dbReference type="InterPro" id="IPR002931">
    <property type="entry name" value="Transglutaminase-like"/>
</dbReference>
<protein>
    <recommendedName>
        <fullName evidence="2">Transglutaminase-like domain-containing protein</fullName>
    </recommendedName>
</protein>
<proteinExistence type="predicted"/>
<feature type="signal peptide" evidence="1">
    <location>
        <begin position="1"/>
        <end position="17"/>
    </location>
</feature>
<keyword evidence="1" id="KW-0732">Signal</keyword>
<reference evidence="3 4" key="1">
    <citation type="submission" date="2013-09" db="EMBL/GenBank/DDBJ databases">
        <authorList>
            <person name="Zeng Z."/>
            <person name="Chen C."/>
        </authorList>
    </citation>
    <scope>NUCLEOTIDE SEQUENCE [LARGE SCALE GENOMIC DNA]</scope>
    <source>
        <strain evidence="3 4">F44-8</strain>
    </source>
</reference>
<dbReference type="EMBL" id="JRLV01000003">
    <property type="protein sequence ID" value="KGO83662.1"/>
    <property type="molecule type" value="Genomic_DNA"/>
</dbReference>
<name>A0A0A2LTM0_9FLAO</name>
<evidence type="ECO:0000313" key="3">
    <source>
        <dbReference type="EMBL" id="KGO83662.1"/>
    </source>
</evidence>
<dbReference type="Proteomes" id="UP000030129">
    <property type="component" value="Unassembled WGS sequence"/>
</dbReference>
<dbReference type="Gene3D" id="3.10.620.30">
    <property type="match status" value="1"/>
</dbReference>
<gene>
    <name evidence="3" type="ORF">Q763_03595</name>
</gene>
<dbReference type="SMART" id="SM00460">
    <property type="entry name" value="TGc"/>
    <property type="match status" value="1"/>
</dbReference>
<dbReference type="InterPro" id="IPR038765">
    <property type="entry name" value="Papain-like_cys_pep_sf"/>
</dbReference>
<dbReference type="eggNOG" id="COG5279">
    <property type="taxonomic scope" value="Bacteria"/>
</dbReference>
<dbReference type="PANTHER" id="PTHR46333">
    <property type="entry name" value="CYTOKINESIS PROTEIN 3"/>
    <property type="match status" value="1"/>
</dbReference>
<dbReference type="AlphaFoldDB" id="A0A0A2LTM0"/>
<accession>A0A0A2LTM0</accession>
<evidence type="ECO:0000259" key="2">
    <source>
        <dbReference type="SMART" id="SM00460"/>
    </source>
</evidence>
<dbReference type="PANTHER" id="PTHR46333:SF2">
    <property type="entry name" value="CYTOKINESIS PROTEIN 3"/>
    <property type="match status" value="1"/>
</dbReference>
<feature type="chain" id="PRO_5001990559" description="Transglutaminase-like domain-containing protein" evidence="1">
    <location>
        <begin position="18"/>
        <end position="311"/>
    </location>
</feature>
<dbReference type="Pfam" id="PF01841">
    <property type="entry name" value="Transglut_core"/>
    <property type="match status" value="1"/>
</dbReference>
<dbReference type="RefSeq" id="WP_035131232.1">
    <property type="nucleotide sequence ID" value="NZ_JRLV01000003.1"/>
</dbReference>
<evidence type="ECO:0000256" key="1">
    <source>
        <dbReference type="SAM" id="SignalP"/>
    </source>
</evidence>
<sequence>MKKITLLFLLLSAAVYSQDFSTVDATVSSYPHSFTDVNQLAQLIKKDFTSENDKARAIFSWIAQNVQFDDVQSGKAAFTYKTEQERVQKEKKYKAEIVTKALKDNKATSRGYTELFEKLCNEVGLECVSIVGFLKASPQDIGKSPVTVNHSWNAVKIKGEWRFADATLGAGIMVGPGQFRANFNDGYFFTAPNKFFLNHYPNDEKWLLTKKTKEEFINLPLYYGEYIKADYTITEPSAAVVTIPSDGEIIIKFKDANPYMAVYYFTDGANKLEYLEIDANTMTAKAKVNKETDHYLNIVIDQQFVVTYILK</sequence>